<evidence type="ECO:0000313" key="1">
    <source>
        <dbReference type="EMBL" id="KAG1782520.1"/>
    </source>
</evidence>
<accession>A0A9P7D6Y1</accession>
<sequence length="415" mass="44657">MSPNRWSNDVPRQGSAFHELVTLPTLAPHLAQPYQVPGLNDIMPTSVAIKEHDVPSLTEAASGLVETDVPQTQVKVLRQFDLSVTVEWLERAKGLCPSTKGKKAEETKPTHQPHVIAGHNLYTPGVVNGPAFKIYWAGSIGGKTRALTIHDNAEWDCILVKLGGAKAAVDTVSVVFDLDTMGGYKNRKQPASPTDADEELAFGTHVPRADMYTAEQSALAESMTAIKAAWNCDEHGTCFIDGKCDHIEVNRFRLKAWASTIPVAVLHLTHHLQNFFPSGSVSRLMCPATKPHGCLGPNAMLVTADAATPAADHTGLLLQTLSSAFNMFASAQPSAASSSLAIHTAANTQHQSSPPPTIEAELDVLPLCLCHCAGIASSERLKEITGLMEGQVLALKKFAKQWCGKIDAKRARRVM</sequence>
<dbReference type="EMBL" id="JABBWD010000003">
    <property type="protein sequence ID" value="KAG1782520.1"/>
    <property type="molecule type" value="Genomic_DNA"/>
</dbReference>
<dbReference type="Proteomes" id="UP000714275">
    <property type="component" value="Unassembled WGS sequence"/>
</dbReference>
<gene>
    <name evidence="1" type="ORF">EV702DRAFT_1192190</name>
</gene>
<evidence type="ECO:0000313" key="2">
    <source>
        <dbReference type="Proteomes" id="UP000714275"/>
    </source>
</evidence>
<name>A0A9P7D6Y1_9AGAM</name>
<proteinExistence type="predicted"/>
<keyword evidence="2" id="KW-1185">Reference proteome</keyword>
<dbReference type="OrthoDB" id="3261928at2759"/>
<reference evidence="1" key="1">
    <citation type="journal article" date="2020" name="New Phytol.">
        <title>Comparative genomics reveals dynamic genome evolution in host specialist ectomycorrhizal fungi.</title>
        <authorList>
            <person name="Lofgren L.A."/>
            <person name="Nguyen N.H."/>
            <person name="Vilgalys R."/>
            <person name="Ruytinx J."/>
            <person name="Liao H.L."/>
            <person name="Branco S."/>
            <person name="Kuo A."/>
            <person name="LaButti K."/>
            <person name="Lipzen A."/>
            <person name="Andreopoulos W."/>
            <person name="Pangilinan J."/>
            <person name="Riley R."/>
            <person name="Hundley H."/>
            <person name="Na H."/>
            <person name="Barry K."/>
            <person name="Grigoriev I.V."/>
            <person name="Stajich J.E."/>
            <person name="Kennedy P.G."/>
        </authorList>
    </citation>
    <scope>NUCLEOTIDE SEQUENCE</scope>
    <source>
        <strain evidence="1">DOB743</strain>
    </source>
</reference>
<organism evidence="1 2">
    <name type="scientific">Suillus placidus</name>
    <dbReference type="NCBI Taxonomy" id="48579"/>
    <lineage>
        <taxon>Eukaryota</taxon>
        <taxon>Fungi</taxon>
        <taxon>Dikarya</taxon>
        <taxon>Basidiomycota</taxon>
        <taxon>Agaricomycotina</taxon>
        <taxon>Agaricomycetes</taxon>
        <taxon>Agaricomycetidae</taxon>
        <taxon>Boletales</taxon>
        <taxon>Suillineae</taxon>
        <taxon>Suillaceae</taxon>
        <taxon>Suillus</taxon>
    </lineage>
</organism>
<dbReference type="AlphaFoldDB" id="A0A9P7D6Y1"/>
<protein>
    <submittedName>
        <fullName evidence="1">Uncharacterized protein</fullName>
    </submittedName>
</protein>
<comment type="caution">
    <text evidence="1">The sequence shown here is derived from an EMBL/GenBank/DDBJ whole genome shotgun (WGS) entry which is preliminary data.</text>
</comment>